<keyword evidence="1" id="KW-0472">Membrane</keyword>
<sequence length="282" mass="32431">MNFVIEMRRHLYILMLFAKNSIISQMEYRANFVTGIFVEAAFLVAKLLYVVVVYKTNIHIDGLTPDTILMFMGTHILLTGIYMGLFFNNFQRLTEYVRTGMLDLMIVKPISLQFLVSVRHIEVGMPIPNIIAGSIMVSIGWSASDIPFTLLNILLFIIFIFIATILTYCIMIIPPLLSFWFVNTSAASEISYSVWDANNMPKLIYNKWIQRIGTFIIPVFIVTNYAPLIVLHKLTKVEMVWGILAPLIFFMLIRMLWKQALKYIAVQTCNFGCLRKGEEESL</sequence>
<feature type="transmembrane region" description="Helical" evidence="1">
    <location>
        <begin position="68"/>
        <end position="90"/>
    </location>
</feature>
<dbReference type="AlphaFoldDB" id="W7YWY6"/>
<feature type="transmembrane region" description="Helical" evidence="1">
    <location>
        <begin position="239"/>
        <end position="257"/>
    </location>
</feature>
<proteinExistence type="predicted"/>
<dbReference type="STRING" id="1236976.JCM16418_3311"/>
<dbReference type="Proteomes" id="UP000019364">
    <property type="component" value="Unassembled WGS sequence"/>
</dbReference>
<feature type="transmembrane region" description="Helical" evidence="1">
    <location>
        <begin position="32"/>
        <end position="56"/>
    </location>
</feature>
<dbReference type="EMBL" id="BAVZ01000010">
    <property type="protein sequence ID" value="GAF09191.1"/>
    <property type="molecule type" value="Genomic_DNA"/>
</dbReference>
<protein>
    <submittedName>
        <fullName evidence="2">ABC transporter permease protein</fullName>
    </submittedName>
</protein>
<dbReference type="RefSeq" id="WP_052020320.1">
    <property type="nucleotide sequence ID" value="NZ_BAVZ01000010.1"/>
</dbReference>
<accession>W7YWY6</accession>
<dbReference type="eggNOG" id="COG3694">
    <property type="taxonomic scope" value="Bacteria"/>
</dbReference>
<dbReference type="Pfam" id="PF06182">
    <property type="entry name" value="ABC2_membrane_6"/>
    <property type="match status" value="1"/>
</dbReference>
<comment type="caution">
    <text evidence="2">The sequence shown here is derived from an EMBL/GenBank/DDBJ whole genome shotgun (WGS) entry which is preliminary data.</text>
</comment>
<feature type="transmembrane region" description="Helical" evidence="1">
    <location>
        <begin position="208"/>
        <end position="227"/>
    </location>
</feature>
<keyword evidence="3" id="KW-1185">Reference proteome</keyword>
<feature type="transmembrane region" description="Helical" evidence="1">
    <location>
        <begin position="179"/>
        <end position="196"/>
    </location>
</feature>
<keyword evidence="1" id="KW-0812">Transmembrane</keyword>
<evidence type="ECO:0000313" key="3">
    <source>
        <dbReference type="Proteomes" id="UP000019364"/>
    </source>
</evidence>
<dbReference type="PANTHER" id="PTHR36833">
    <property type="entry name" value="SLR0610 PROTEIN-RELATED"/>
    <property type="match status" value="1"/>
</dbReference>
<organism evidence="2 3">
    <name type="scientific">Paenibacillus pini JCM 16418</name>
    <dbReference type="NCBI Taxonomy" id="1236976"/>
    <lineage>
        <taxon>Bacteria</taxon>
        <taxon>Bacillati</taxon>
        <taxon>Bacillota</taxon>
        <taxon>Bacilli</taxon>
        <taxon>Bacillales</taxon>
        <taxon>Paenibacillaceae</taxon>
        <taxon>Paenibacillus</taxon>
    </lineage>
</organism>
<evidence type="ECO:0000313" key="2">
    <source>
        <dbReference type="EMBL" id="GAF09191.1"/>
    </source>
</evidence>
<name>W7YWY6_9BACL</name>
<keyword evidence="1" id="KW-1133">Transmembrane helix</keyword>
<dbReference type="InterPro" id="IPR010390">
    <property type="entry name" value="ABC-2_transporter-like"/>
</dbReference>
<gene>
    <name evidence="2" type="ORF">JCM16418_3311</name>
</gene>
<dbReference type="PANTHER" id="PTHR36833:SF2">
    <property type="entry name" value="SLR0610 PROTEIN"/>
    <property type="match status" value="1"/>
</dbReference>
<reference evidence="2 3" key="1">
    <citation type="journal article" date="2014" name="Genome Announc.">
        <title>Draft Genome Sequence of Paenibacillus pini JCM 16418T, Isolated from the Rhizosphere of Pine Tree.</title>
        <authorList>
            <person name="Yuki M."/>
            <person name="Oshima K."/>
            <person name="Suda W."/>
            <person name="Oshida Y."/>
            <person name="Kitamura K."/>
            <person name="Iida Y."/>
            <person name="Hattori M."/>
            <person name="Ohkuma M."/>
        </authorList>
    </citation>
    <scope>NUCLEOTIDE SEQUENCE [LARGE SCALE GENOMIC DNA]</scope>
    <source>
        <strain evidence="2 3">JCM 16418</strain>
    </source>
</reference>
<evidence type="ECO:0000256" key="1">
    <source>
        <dbReference type="SAM" id="Phobius"/>
    </source>
</evidence>
<feature type="transmembrane region" description="Helical" evidence="1">
    <location>
        <begin position="150"/>
        <end position="173"/>
    </location>
</feature>